<dbReference type="SUPFAM" id="SSF55653">
    <property type="entry name" value="Ribosomal protein L9 C-domain"/>
    <property type="match status" value="1"/>
</dbReference>
<proteinExistence type="inferred from homology"/>
<dbReference type="GO" id="GO:0005840">
    <property type="term" value="C:ribosome"/>
    <property type="evidence" value="ECO:0007669"/>
    <property type="project" value="UniProtKB-KW"/>
</dbReference>
<dbReference type="HAMAP" id="MF_00503">
    <property type="entry name" value="Ribosomal_bL9"/>
    <property type="match status" value="1"/>
</dbReference>
<evidence type="ECO:0000256" key="1">
    <source>
        <dbReference type="ARBA" id="ARBA00010605"/>
    </source>
</evidence>
<dbReference type="Pfam" id="PF03948">
    <property type="entry name" value="Ribosomal_L9_C"/>
    <property type="match status" value="1"/>
</dbReference>
<name>A0A936K6W4_9BACT</name>
<dbReference type="GO" id="GO:0003735">
    <property type="term" value="F:structural constituent of ribosome"/>
    <property type="evidence" value="ECO:0007669"/>
    <property type="project" value="InterPro"/>
</dbReference>
<organism evidence="9 10">
    <name type="scientific">Candidatus Geothrix odensensis</name>
    <dbReference type="NCBI Taxonomy" id="2954440"/>
    <lineage>
        <taxon>Bacteria</taxon>
        <taxon>Pseudomonadati</taxon>
        <taxon>Acidobacteriota</taxon>
        <taxon>Holophagae</taxon>
        <taxon>Holophagales</taxon>
        <taxon>Holophagaceae</taxon>
        <taxon>Geothrix</taxon>
    </lineage>
</organism>
<evidence type="ECO:0000256" key="3">
    <source>
        <dbReference type="ARBA" id="ARBA00022884"/>
    </source>
</evidence>
<dbReference type="InterPro" id="IPR020070">
    <property type="entry name" value="Ribosomal_bL9_N"/>
</dbReference>
<dbReference type="InterPro" id="IPR020594">
    <property type="entry name" value="Ribosomal_bL9_bac/chp"/>
</dbReference>
<evidence type="ECO:0000313" key="10">
    <source>
        <dbReference type="Proteomes" id="UP000709959"/>
    </source>
</evidence>
<accession>A0A936K6W4</accession>
<dbReference type="GO" id="GO:0019843">
    <property type="term" value="F:rRNA binding"/>
    <property type="evidence" value="ECO:0007669"/>
    <property type="project" value="UniProtKB-UniRule"/>
</dbReference>
<keyword evidence="5 7" id="KW-0687">Ribonucleoprotein</keyword>
<dbReference type="PROSITE" id="PS00651">
    <property type="entry name" value="RIBOSOMAL_L9"/>
    <property type="match status" value="1"/>
</dbReference>
<dbReference type="Pfam" id="PF01281">
    <property type="entry name" value="Ribosomal_L9_N"/>
    <property type="match status" value="1"/>
</dbReference>
<dbReference type="InterPro" id="IPR009027">
    <property type="entry name" value="Ribosomal_bL9/RNase_H1_N"/>
</dbReference>
<comment type="similarity">
    <text evidence="1 7">Belongs to the bacterial ribosomal protein bL9 family.</text>
</comment>
<dbReference type="InterPro" id="IPR036791">
    <property type="entry name" value="Ribosomal_bL9_C_sf"/>
</dbReference>
<dbReference type="AlphaFoldDB" id="A0A936K6W4"/>
<dbReference type="EMBL" id="JADKCH010000005">
    <property type="protein sequence ID" value="MBK8572585.1"/>
    <property type="molecule type" value="Genomic_DNA"/>
</dbReference>
<evidence type="ECO:0000256" key="7">
    <source>
        <dbReference type="HAMAP-Rule" id="MF_00503"/>
    </source>
</evidence>
<dbReference type="InterPro" id="IPR020069">
    <property type="entry name" value="Ribosomal_bL9_C"/>
</dbReference>
<feature type="domain" description="Ribosomal protein L9" evidence="8">
    <location>
        <begin position="13"/>
        <end position="40"/>
    </location>
</feature>
<dbReference type="NCBIfam" id="TIGR00158">
    <property type="entry name" value="L9"/>
    <property type="match status" value="1"/>
</dbReference>
<dbReference type="Proteomes" id="UP000709959">
    <property type="component" value="Unassembled WGS sequence"/>
</dbReference>
<reference evidence="9 10" key="1">
    <citation type="submission" date="2020-10" db="EMBL/GenBank/DDBJ databases">
        <title>Connecting structure to function with the recovery of over 1000 high-quality activated sludge metagenome-assembled genomes encoding full-length rRNA genes using long-read sequencing.</title>
        <authorList>
            <person name="Singleton C.M."/>
            <person name="Petriglieri F."/>
            <person name="Kristensen J.M."/>
            <person name="Kirkegaard R.H."/>
            <person name="Michaelsen T.Y."/>
            <person name="Andersen M.H."/>
            <person name="Karst S.M."/>
            <person name="Dueholm M.S."/>
            <person name="Nielsen P.H."/>
            <person name="Albertsen M."/>
        </authorList>
    </citation>
    <scope>NUCLEOTIDE SEQUENCE [LARGE SCALE GENOMIC DNA]</scope>
    <source>
        <strain evidence="9">OdNE_18-Q3-R46-58_MAXAC.008</strain>
    </source>
</reference>
<sequence>MEILLIENVPHLGVRGDVVNVKDGYARNFLLPRKLALPVTAGNKRQIELEKVRAEKLRAKELADAKSLAEKLEAISLAVAKKAGENGHLFGSVTNADVAELFKGKGFTLDRRDITVPHIKDAGTYVVDVRLYSGVHAKVNLEVSAAAAAE</sequence>
<comment type="caution">
    <text evidence="9">The sequence shown here is derived from an EMBL/GenBank/DDBJ whole genome shotgun (WGS) entry which is preliminary data.</text>
</comment>
<protein>
    <recommendedName>
        <fullName evidence="6 7">Large ribosomal subunit protein bL9</fullName>
    </recommendedName>
</protein>
<dbReference type="Gene3D" id="3.10.430.100">
    <property type="entry name" value="Ribosomal protein L9, C-terminal domain"/>
    <property type="match status" value="1"/>
</dbReference>
<dbReference type="InterPro" id="IPR036935">
    <property type="entry name" value="Ribosomal_bL9_N_sf"/>
</dbReference>
<dbReference type="SUPFAM" id="SSF55658">
    <property type="entry name" value="L9 N-domain-like"/>
    <property type="match status" value="1"/>
</dbReference>
<dbReference type="InterPro" id="IPR000244">
    <property type="entry name" value="Ribosomal_bL9"/>
</dbReference>
<keyword evidence="2 7" id="KW-0699">rRNA-binding</keyword>
<evidence type="ECO:0000256" key="2">
    <source>
        <dbReference type="ARBA" id="ARBA00022730"/>
    </source>
</evidence>
<evidence type="ECO:0000256" key="6">
    <source>
        <dbReference type="ARBA" id="ARBA00035292"/>
    </source>
</evidence>
<keyword evidence="3 7" id="KW-0694">RNA-binding</keyword>
<dbReference type="GO" id="GO:0006412">
    <property type="term" value="P:translation"/>
    <property type="evidence" value="ECO:0007669"/>
    <property type="project" value="UniProtKB-UniRule"/>
</dbReference>
<gene>
    <name evidence="7" type="primary">rplI</name>
    <name evidence="9" type="ORF">IPN91_08025</name>
</gene>
<dbReference type="PANTHER" id="PTHR21368">
    <property type="entry name" value="50S RIBOSOMAL PROTEIN L9"/>
    <property type="match status" value="1"/>
</dbReference>
<comment type="function">
    <text evidence="7">Binds to the 23S rRNA.</text>
</comment>
<evidence type="ECO:0000259" key="8">
    <source>
        <dbReference type="PROSITE" id="PS00651"/>
    </source>
</evidence>
<evidence type="ECO:0000256" key="4">
    <source>
        <dbReference type="ARBA" id="ARBA00022980"/>
    </source>
</evidence>
<dbReference type="Gene3D" id="3.40.5.10">
    <property type="entry name" value="Ribosomal protein L9, N-terminal domain"/>
    <property type="match status" value="1"/>
</dbReference>
<keyword evidence="4 7" id="KW-0689">Ribosomal protein</keyword>
<dbReference type="GO" id="GO:1990904">
    <property type="term" value="C:ribonucleoprotein complex"/>
    <property type="evidence" value="ECO:0007669"/>
    <property type="project" value="UniProtKB-KW"/>
</dbReference>
<evidence type="ECO:0000313" key="9">
    <source>
        <dbReference type="EMBL" id="MBK8572585.1"/>
    </source>
</evidence>
<evidence type="ECO:0000256" key="5">
    <source>
        <dbReference type="ARBA" id="ARBA00023274"/>
    </source>
</evidence>